<evidence type="ECO:0000259" key="2">
    <source>
        <dbReference type="Pfam" id="PF02357"/>
    </source>
</evidence>
<keyword evidence="1" id="KW-0804">Transcription</keyword>
<dbReference type="Gene3D" id="3.30.70.940">
    <property type="entry name" value="NusG, N-terminal domain"/>
    <property type="match status" value="1"/>
</dbReference>
<evidence type="ECO:0000313" key="4">
    <source>
        <dbReference type="Proteomes" id="UP000193978"/>
    </source>
</evidence>
<gene>
    <name evidence="3" type="ORF">B1812_06810</name>
</gene>
<proteinExistence type="predicted"/>
<dbReference type="STRING" id="655015.B1812_06810"/>
<protein>
    <recommendedName>
        <fullName evidence="2">NusG-like N-terminal domain-containing protein</fullName>
    </recommendedName>
</protein>
<evidence type="ECO:0000256" key="1">
    <source>
        <dbReference type="ARBA" id="ARBA00023163"/>
    </source>
</evidence>
<dbReference type="Proteomes" id="UP000193978">
    <property type="component" value="Chromosome"/>
</dbReference>
<reference evidence="3 4" key="1">
    <citation type="submission" date="2017-02" db="EMBL/GenBank/DDBJ databases">
        <authorList>
            <person name="Peterson S.W."/>
        </authorList>
    </citation>
    <scope>NUCLEOTIDE SEQUENCE [LARGE SCALE GENOMIC DNA]</scope>
    <source>
        <strain evidence="3 4">S285</strain>
    </source>
</reference>
<dbReference type="Pfam" id="PF02357">
    <property type="entry name" value="NusG"/>
    <property type="match status" value="1"/>
</dbReference>
<dbReference type="RefSeq" id="WP_085770915.1">
    <property type="nucleotide sequence ID" value="NZ_AP027149.1"/>
</dbReference>
<dbReference type="InterPro" id="IPR036735">
    <property type="entry name" value="NGN_dom_sf"/>
</dbReference>
<dbReference type="KEGG" id="mbry:B1812_06810"/>
<dbReference type="SUPFAM" id="SSF82679">
    <property type="entry name" value="N-utilization substance G protein NusG, N-terminal domain"/>
    <property type="match status" value="1"/>
</dbReference>
<sequence length="208" mass="23144">MKKLGRQAAIGLDDDLLSWYVVEVRNGREGHVCRTLLASGLTAWRPVRSIKQIVRERGKAPRAQTRRVSRFGSYVFLQAERRLMEEGWLLSEVLNLADVLLVVREAGSRKAAAMPRGLVEFYRNSQPAERDADCPKISEGCKVRILVGPASGREGIVARVDRERVLRLTLLDPEGGPTPATIICEVGHVDLLELCRRPPTQTTSHKAA</sequence>
<keyword evidence="4" id="KW-1185">Reference proteome</keyword>
<organism evidence="3 4">
    <name type="scientific">Methylocystis bryophila</name>
    <dbReference type="NCBI Taxonomy" id="655015"/>
    <lineage>
        <taxon>Bacteria</taxon>
        <taxon>Pseudomonadati</taxon>
        <taxon>Pseudomonadota</taxon>
        <taxon>Alphaproteobacteria</taxon>
        <taxon>Hyphomicrobiales</taxon>
        <taxon>Methylocystaceae</taxon>
        <taxon>Methylocystis</taxon>
    </lineage>
</organism>
<dbReference type="InterPro" id="IPR006645">
    <property type="entry name" value="NGN-like_dom"/>
</dbReference>
<evidence type="ECO:0000313" key="3">
    <source>
        <dbReference type="EMBL" id="ARN80833.1"/>
    </source>
</evidence>
<dbReference type="EMBL" id="CP019948">
    <property type="protein sequence ID" value="ARN80833.1"/>
    <property type="molecule type" value="Genomic_DNA"/>
</dbReference>
<dbReference type="AlphaFoldDB" id="A0A1W6MT82"/>
<feature type="domain" description="NusG-like N-terminal" evidence="2">
    <location>
        <begin position="18"/>
        <end position="117"/>
    </location>
</feature>
<accession>A0A1W6MT82</accession>
<dbReference type="GO" id="GO:0006354">
    <property type="term" value="P:DNA-templated transcription elongation"/>
    <property type="evidence" value="ECO:0007669"/>
    <property type="project" value="InterPro"/>
</dbReference>
<name>A0A1W6MT82_9HYPH</name>